<dbReference type="Pfam" id="PF13692">
    <property type="entry name" value="Glyco_trans_1_4"/>
    <property type="match status" value="1"/>
</dbReference>
<dbReference type="EMBL" id="JACYTQ010000009">
    <property type="protein sequence ID" value="MBD8490988.1"/>
    <property type="molecule type" value="Genomic_DNA"/>
</dbReference>
<dbReference type="Gene3D" id="3.40.50.2000">
    <property type="entry name" value="Glycogen Phosphorylase B"/>
    <property type="match status" value="2"/>
</dbReference>
<dbReference type="SUPFAM" id="SSF53756">
    <property type="entry name" value="UDP-Glycosyltransferase/glycogen phosphorylase"/>
    <property type="match status" value="1"/>
</dbReference>
<keyword evidence="2" id="KW-1185">Reference proteome</keyword>
<evidence type="ECO:0000313" key="2">
    <source>
        <dbReference type="Proteomes" id="UP000647133"/>
    </source>
</evidence>
<dbReference type="CDD" id="cd03794">
    <property type="entry name" value="GT4_WbuB-like"/>
    <property type="match status" value="1"/>
</dbReference>
<sequence length="436" mass="50332">MEISKKVLIITYYWPPSAGSGVQRWLKFAKFLPEYGWEPVIFTPENPDFELKDETMLKEVSPNWEVIKFPIWEPYGVFRFLKKKKKGKAEDPSKLIEKRHKNWFDQTSIWLRANAMIPDPRVFWVKPSVNYLLDIVEKNSIQAIITTGPPHSMHLIGRDLKRKSGLPWIADFRDPWSTWEFLDTLPMMKSIRRRHERLEQSVFREADKVVTISPTFQEELAKIAHREIDLITNGFDSADLPKDFQKKKSESPVFEIVYTGIIDAIRNPIPFLNAFKQAFAPMEKTVKLTFVGRVSEKVSHFVKEDPWLAERVDFPGYMPHEKVFTFYEKADMLLLILTNTKNAKGNIPGKLFEYIATGRTIVALGDPLGDASKIIQEAGAGKVFSHESVDEIQAYLEQQIMEGVKSMTSSSIDHFERKYLSQKLAQLLDENANSLS</sequence>
<evidence type="ECO:0000313" key="1">
    <source>
        <dbReference type="EMBL" id="MBD8490988.1"/>
    </source>
</evidence>
<protein>
    <submittedName>
        <fullName evidence="1">Glycosyltransferase family 4 protein</fullName>
    </submittedName>
</protein>
<dbReference type="RefSeq" id="WP_192011862.1">
    <property type="nucleotide sequence ID" value="NZ_JACYTQ010000009.1"/>
</dbReference>
<accession>A0ABR9AQB7</accession>
<gene>
    <name evidence="1" type="ORF">IFO69_19705</name>
</gene>
<reference evidence="1 2" key="1">
    <citation type="submission" date="2020-09" db="EMBL/GenBank/DDBJ databases">
        <title>Echinicola sp. CAU 1574 isolated from sand of Sido Beach.</title>
        <authorList>
            <person name="Kim W."/>
        </authorList>
    </citation>
    <scope>NUCLEOTIDE SEQUENCE [LARGE SCALE GENOMIC DNA]</scope>
    <source>
        <strain evidence="1 2">CAU 1574</strain>
    </source>
</reference>
<dbReference type="PANTHER" id="PTHR12526">
    <property type="entry name" value="GLYCOSYLTRANSFERASE"/>
    <property type="match status" value="1"/>
</dbReference>
<dbReference type="Proteomes" id="UP000647133">
    <property type="component" value="Unassembled WGS sequence"/>
</dbReference>
<name>A0ABR9AQB7_9BACT</name>
<organism evidence="1 2">
    <name type="scientific">Echinicola arenosa</name>
    <dbReference type="NCBI Taxonomy" id="2774144"/>
    <lineage>
        <taxon>Bacteria</taxon>
        <taxon>Pseudomonadati</taxon>
        <taxon>Bacteroidota</taxon>
        <taxon>Cytophagia</taxon>
        <taxon>Cytophagales</taxon>
        <taxon>Cyclobacteriaceae</taxon>
        <taxon>Echinicola</taxon>
    </lineage>
</organism>
<proteinExistence type="predicted"/>
<comment type="caution">
    <text evidence="1">The sequence shown here is derived from an EMBL/GenBank/DDBJ whole genome shotgun (WGS) entry which is preliminary data.</text>
</comment>